<dbReference type="GeneID" id="93495274"/>
<protein>
    <submittedName>
        <fullName evidence="1">Uncharacterized protein</fullName>
    </submittedName>
</protein>
<proteinExistence type="predicted"/>
<evidence type="ECO:0000313" key="1">
    <source>
        <dbReference type="EMBL" id="ORW77077.1"/>
    </source>
</evidence>
<keyword evidence="2" id="KW-1185">Reference proteome</keyword>
<dbReference type="OrthoDB" id="3694837at2"/>
<dbReference type="RefSeq" id="WP_085250921.1">
    <property type="nucleotide sequence ID" value="NZ_LQPQ01000093.1"/>
</dbReference>
<sequence>MVVIERDAQQSRLAAGEIGCPGCGGVLGGWGHARARRIAGLADLVRPRRARCRACAVTHVLLPVSVLLRRAYAAEQIWSAWSARTDGLGHRRIAAVIRVPAATVRGWLRRAADRLEAIRNWFLGIAVTAGVDVVIPDGAGCPWRDVLAAVETAATAIRLRFGALGLLGAVTAGRVAVAASGGRLLAPGWPPPRGWAAATRIAPDAGIG</sequence>
<evidence type="ECO:0000313" key="2">
    <source>
        <dbReference type="Proteomes" id="UP000193087"/>
    </source>
</evidence>
<dbReference type="STRING" id="486698.AWC22_20950"/>
<dbReference type="EMBL" id="LQPQ01000093">
    <property type="protein sequence ID" value="ORW77077.1"/>
    <property type="molecule type" value="Genomic_DNA"/>
</dbReference>
<name>A0A1X2CMB2_9MYCO</name>
<gene>
    <name evidence="1" type="ORF">AWC22_20950</name>
</gene>
<dbReference type="Proteomes" id="UP000193087">
    <property type="component" value="Unassembled WGS sequence"/>
</dbReference>
<dbReference type="AlphaFoldDB" id="A0A1X2CMB2"/>
<accession>A0A1X2CMB2</accession>
<organism evidence="1 2">
    <name type="scientific">Mycobacterium riyadhense</name>
    <dbReference type="NCBI Taxonomy" id="486698"/>
    <lineage>
        <taxon>Bacteria</taxon>
        <taxon>Bacillati</taxon>
        <taxon>Actinomycetota</taxon>
        <taxon>Actinomycetes</taxon>
        <taxon>Mycobacteriales</taxon>
        <taxon>Mycobacteriaceae</taxon>
        <taxon>Mycobacterium</taxon>
    </lineage>
</organism>
<reference evidence="1 2" key="1">
    <citation type="submission" date="2016-01" db="EMBL/GenBank/DDBJ databases">
        <title>The new phylogeny of the genus Mycobacterium.</title>
        <authorList>
            <person name="Tarcisio F."/>
            <person name="Conor M."/>
            <person name="Antonella G."/>
            <person name="Elisabetta G."/>
            <person name="Giulia F.S."/>
            <person name="Sara T."/>
            <person name="Anna F."/>
            <person name="Clotilde B."/>
            <person name="Roberto B."/>
            <person name="Veronica D.S."/>
            <person name="Fabio R."/>
            <person name="Monica P."/>
            <person name="Olivier J."/>
            <person name="Enrico T."/>
            <person name="Nicola S."/>
        </authorList>
    </citation>
    <scope>NUCLEOTIDE SEQUENCE [LARGE SCALE GENOMIC DNA]</scope>
    <source>
        <strain evidence="1 2">DSM 45176</strain>
    </source>
</reference>
<comment type="caution">
    <text evidence="1">The sequence shown here is derived from an EMBL/GenBank/DDBJ whole genome shotgun (WGS) entry which is preliminary data.</text>
</comment>